<gene>
    <name evidence="2" type="ORF">METZ01_LOCUS230684</name>
</gene>
<feature type="region of interest" description="Disordered" evidence="1">
    <location>
        <begin position="74"/>
        <end position="117"/>
    </location>
</feature>
<feature type="non-terminal residue" evidence="2">
    <location>
        <position position="487"/>
    </location>
</feature>
<sequence>LAGVPSPLKDALARWLQQDPLNRPSISDLAEFVGSKGATGLATPTGFANRKMVAVWAAVIAVAAIAGIAISQDSDDTAATAPTPAANSINEDEPSADSVRSLDPQPDSKDATSQSCKATHWENNALIESASIRYTNVVPRANHTSSFLFDNLRYEGNNPEMRTPSSTADPLSPTAEEVAGRWRALIAKTAGMFVLRDSLFSQQDHPFKHGIPCALMMPPNWITAAVLTPEPKPMNAPPIDDESAWQKTRGNPAIVFGSFQPSEDLHDYASQLSTDKSSTLNKQILAARSTIRLLASFATELLQTREDSGIDAAIDRGAELIAAGDNSYFGSVRDKAIPMMAVKPSEEDSISGMKALEDTSDQIIEAVMRRRLEDGDLALIYRYQYPFDLSSPAQTLQAITTLSRVIPTSAPPGGVVWLWVWGGSDSDLNSDWNDLTTYVEKFREDLRSEEIDLSRLKFYAKPTFEFKGNSASDQFENELDRYESFGL</sequence>
<proteinExistence type="predicted"/>
<feature type="non-terminal residue" evidence="2">
    <location>
        <position position="1"/>
    </location>
</feature>
<protein>
    <submittedName>
        <fullName evidence="2">Uncharacterized protein</fullName>
    </submittedName>
</protein>
<name>A0A382GRT7_9ZZZZ</name>
<feature type="compositionally biased region" description="Low complexity" evidence="1">
    <location>
        <begin position="74"/>
        <end position="89"/>
    </location>
</feature>
<dbReference type="EMBL" id="UINC01057068">
    <property type="protein sequence ID" value="SVB77830.1"/>
    <property type="molecule type" value="Genomic_DNA"/>
</dbReference>
<evidence type="ECO:0000313" key="2">
    <source>
        <dbReference type="EMBL" id="SVB77830.1"/>
    </source>
</evidence>
<evidence type="ECO:0000256" key="1">
    <source>
        <dbReference type="SAM" id="MobiDB-lite"/>
    </source>
</evidence>
<dbReference type="AlphaFoldDB" id="A0A382GRT7"/>
<organism evidence="2">
    <name type="scientific">marine metagenome</name>
    <dbReference type="NCBI Taxonomy" id="408172"/>
    <lineage>
        <taxon>unclassified sequences</taxon>
        <taxon>metagenomes</taxon>
        <taxon>ecological metagenomes</taxon>
    </lineage>
</organism>
<reference evidence="2" key="1">
    <citation type="submission" date="2018-05" db="EMBL/GenBank/DDBJ databases">
        <authorList>
            <person name="Lanie J.A."/>
            <person name="Ng W.-L."/>
            <person name="Kazmierczak K.M."/>
            <person name="Andrzejewski T.M."/>
            <person name="Davidsen T.M."/>
            <person name="Wayne K.J."/>
            <person name="Tettelin H."/>
            <person name="Glass J.I."/>
            <person name="Rusch D."/>
            <person name="Podicherti R."/>
            <person name="Tsui H.-C.T."/>
            <person name="Winkler M.E."/>
        </authorList>
    </citation>
    <scope>NUCLEOTIDE SEQUENCE</scope>
</reference>
<accession>A0A382GRT7</accession>